<evidence type="ECO:0000256" key="16">
    <source>
        <dbReference type="SAM" id="MobiDB-lite"/>
    </source>
</evidence>
<proteinExistence type="evidence at transcript level"/>
<keyword evidence="14" id="KW-0539">Nucleus</keyword>
<keyword evidence="15" id="KW-0966">Cell projection</keyword>
<dbReference type="GO" id="GO:0005829">
    <property type="term" value="C:cytosol"/>
    <property type="evidence" value="ECO:0007669"/>
    <property type="project" value="UniProtKB-SubCell"/>
</dbReference>
<evidence type="ECO:0000256" key="3">
    <source>
        <dbReference type="ARBA" id="ARBA00004186"/>
    </source>
</evidence>
<evidence type="ECO:0000256" key="12">
    <source>
        <dbReference type="ARBA" id="ARBA00023212"/>
    </source>
</evidence>
<evidence type="ECO:0000256" key="11">
    <source>
        <dbReference type="ARBA" id="ARBA00023136"/>
    </source>
</evidence>
<dbReference type="EMBL" id="LR785205">
    <property type="protein sequence ID" value="CAB3246481.1"/>
    <property type="molecule type" value="mRNA"/>
</dbReference>
<evidence type="ECO:0000256" key="13">
    <source>
        <dbReference type="ARBA" id="ARBA00023228"/>
    </source>
</evidence>
<evidence type="ECO:0000256" key="5">
    <source>
        <dbReference type="ARBA" id="ARBA00004514"/>
    </source>
</evidence>
<comment type="subcellular location">
    <subcellularLocation>
        <location evidence="2">Cell projection</location>
        <location evidence="2">Cilium</location>
    </subcellularLocation>
    <subcellularLocation>
        <location evidence="4">Cytoplasm</location>
        <location evidence="4">Cytoskeleton</location>
        <location evidence="4">Microtubule organizing center</location>
        <location evidence="4">Centrosome</location>
    </subcellularLocation>
    <subcellularLocation>
        <location evidence="3">Cytoplasm</location>
        <location evidence="3">Cytoskeleton</location>
        <location evidence="3">Spindle</location>
    </subcellularLocation>
    <subcellularLocation>
        <location evidence="5">Cytoplasm</location>
        <location evidence="5">Cytosol</location>
    </subcellularLocation>
    <subcellularLocation>
        <location evidence="6">Lysosome membrane</location>
    </subcellularLocation>
    <subcellularLocation>
        <location evidence="1">Nucleus</location>
    </subcellularLocation>
</comment>
<dbReference type="Pfam" id="PF16692">
    <property type="entry name" value="Folliculin_C"/>
    <property type="match status" value="1"/>
</dbReference>
<keyword evidence="13" id="KW-0458">Lysosome</keyword>
<reference evidence="18" key="1">
    <citation type="submission" date="2020-04" db="EMBL/GenBank/DDBJ databases">
        <authorList>
            <person name="Neveu A P."/>
        </authorList>
    </citation>
    <scope>NUCLEOTIDE SEQUENCE</scope>
    <source>
        <tissue evidence="18">Whole embryo</tissue>
    </source>
</reference>
<dbReference type="AlphaFoldDB" id="A0A6F9DCB3"/>
<dbReference type="InterPro" id="IPR044886">
    <property type="entry name" value="FLCN_DENN_C_sf"/>
</dbReference>
<evidence type="ECO:0000256" key="6">
    <source>
        <dbReference type="ARBA" id="ARBA00004656"/>
    </source>
</evidence>
<evidence type="ECO:0000256" key="4">
    <source>
        <dbReference type="ARBA" id="ARBA00004300"/>
    </source>
</evidence>
<evidence type="ECO:0000256" key="14">
    <source>
        <dbReference type="ARBA" id="ARBA00023242"/>
    </source>
</evidence>
<name>A0A6F9DCB3_9ASCI</name>
<keyword evidence="10" id="KW-0963">Cytoplasm</keyword>
<evidence type="ECO:0000256" key="7">
    <source>
        <dbReference type="ARBA" id="ARBA00009987"/>
    </source>
</evidence>
<sequence length="561" mass="63764">MYTVMSLCHFCEHHGPSIMFSCEKVLPTETTNGNVERPDTTSNPDDEGKSSSPQTSNKIKESSIKKTDLCQACRSLPEDKEAFVSNDKETGSTYLSTQHPHNSEMFKRVRQACVRSLSGEVCPGRQGPILFGDEQHGYVISYTFYINDNLARGQKRMYSIICMMADRVFLIQSWTFLVGCIERVIEYMQNCADYVYKTESKEQPQLPARVHARMTNAITPRNFRQLRGDTSNSRALIQLTGNAELYQYLHTAFTWIMRHCRTRIQEHIIFAPPIDDDIVRAEILARSKRSNSVISNEDVALAVANEELRTKSLSEASDNEVPYNCFRSLRHMRDILQPPLFKAVAWHLLIGNQVIWRGHDQNMVSSALQVLKTIIPVGCVKMVTDSNVYVNSYESNLLGLRETVALPSHVKSSDQYILVDIVRKASASQRLSQLSLSASPPTAFGGIEFRMTSGCIIPEKMPVMLHKLEVALANDSLSAEVVKHCLICLKQEWMNKTKVLFKFVKIDNRDKEDTNKLLQVCLSCTEEDTRLLKFWMTGLSFQFKEKLRQSARAEKSMLKTS</sequence>
<feature type="domain" description="UDENN FLCN/SMCR8-type" evidence="17">
    <location>
        <begin position="74"/>
        <end position="540"/>
    </location>
</feature>
<evidence type="ECO:0000256" key="10">
    <source>
        <dbReference type="ARBA" id="ARBA00022490"/>
    </source>
</evidence>
<dbReference type="GO" id="GO:0000122">
    <property type="term" value="P:negative regulation of transcription by RNA polymerase II"/>
    <property type="evidence" value="ECO:0007669"/>
    <property type="project" value="TreeGrafter"/>
</dbReference>
<dbReference type="Gene3D" id="3.40.50.12430">
    <property type="match status" value="1"/>
</dbReference>
<dbReference type="InterPro" id="IPR021713">
    <property type="entry name" value="Folliculin"/>
</dbReference>
<dbReference type="GO" id="GO:0005634">
    <property type="term" value="C:nucleus"/>
    <property type="evidence" value="ECO:0007669"/>
    <property type="project" value="UniProtKB-SubCell"/>
</dbReference>
<dbReference type="InterPro" id="IPR037520">
    <property type="entry name" value="Folliculin/SMCR8_longin"/>
</dbReference>
<dbReference type="GO" id="GO:0005929">
    <property type="term" value="C:cilium"/>
    <property type="evidence" value="ECO:0007669"/>
    <property type="project" value="UniProtKB-SubCell"/>
</dbReference>
<protein>
    <recommendedName>
        <fullName evidence="8">Folliculin</fullName>
    </recommendedName>
</protein>
<comment type="similarity">
    <text evidence="7">Belongs to the folliculin family.</text>
</comment>
<keyword evidence="9" id="KW-0343">GTPase activation</keyword>
<evidence type="ECO:0000256" key="9">
    <source>
        <dbReference type="ARBA" id="ARBA00022468"/>
    </source>
</evidence>
<organism evidence="18">
    <name type="scientific">Phallusia mammillata</name>
    <dbReference type="NCBI Taxonomy" id="59560"/>
    <lineage>
        <taxon>Eukaryota</taxon>
        <taxon>Metazoa</taxon>
        <taxon>Chordata</taxon>
        <taxon>Tunicata</taxon>
        <taxon>Ascidiacea</taxon>
        <taxon>Phlebobranchia</taxon>
        <taxon>Ascidiidae</taxon>
        <taxon>Phallusia</taxon>
    </lineage>
</organism>
<dbReference type="InterPro" id="IPR037521">
    <property type="entry name" value="FLCN/SMCR8_DENN"/>
</dbReference>
<dbReference type="PROSITE" id="PS51834">
    <property type="entry name" value="DENN_FLCN_SMCR8"/>
    <property type="match status" value="1"/>
</dbReference>
<dbReference type="Pfam" id="PF11704">
    <property type="entry name" value="Folliculin"/>
    <property type="match status" value="1"/>
</dbReference>
<gene>
    <name evidence="18" type="primary">Flcn</name>
</gene>
<dbReference type="GO" id="GO:0005819">
    <property type="term" value="C:spindle"/>
    <property type="evidence" value="ECO:0007669"/>
    <property type="project" value="UniProtKB-SubCell"/>
</dbReference>
<keyword evidence="12" id="KW-0206">Cytoskeleton</keyword>
<dbReference type="GO" id="GO:1904263">
    <property type="term" value="P:positive regulation of TORC1 signaling"/>
    <property type="evidence" value="ECO:0007669"/>
    <property type="project" value="TreeGrafter"/>
</dbReference>
<feature type="region of interest" description="Disordered" evidence="16">
    <location>
        <begin position="30"/>
        <end position="63"/>
    </location>
</feature>
<evidence type="ECO:0000259" key="17">
    <source>
        <dbReference type="PROSITE" id="PS51834"/>
    </source>
</evidence>
<dbReference type="PANTHER" id="PTHR31441">
    <property type="entry name" value="FOLLICULIN FAMILY MEMBER"/>
    <property type="match status" value="1"/>
</dbReference>
<evidence type="ECO:0000256" key="1">
    <source>
        <dbReference type="ARBA" id="ARBA00004123"/>
    </source>
</evidence>
<dbReference type="GO" id="GO:0005096">
    <property type="term" value="F:GTPase activator activity"/>
    <property type="evidence" value="ECO:0007669"/>
    <property type="project" value="UniProtKB-KW"/>
</dbReference>
<dbReference type="PANTHER" id="PTHR31441:SF2">
    <property type="entry name" value="FOLLICULIN"/>
    <property type="match status" value="1"/>
</dbReference>
<dbReference type="Gene3D" id="1.10.10.1730">
    <property type="entry name" value="Folliculin"/>
    <property type="match status" value="1"/>
</dbReference>
<dbReference type="GO" id="GO:0005813">
    <property type="term" value="C:centrosome"/>
    <property type="evidence" value="ECO:0007669"/>
    <property type="project" value="UniProtKB-SubCell"/>
</dbReference>
<dbReference type="InterPro" id="IPR032035">
    <property type="entry name" value="Folliculin_DENN"/>
</dbReference>
<dbReference type="GO" id="GO:0005765">
    <property type="term" value="C:lysosomal membrane"/>
    <property type="evidence" value="ECO:0007669"/>
    <property type="project" value="UniProtKB-SubCell"/>
</dbReference>
<evidence type="ECO:0000256" key="15">
    <source>
        <dbReference type="ARBA" id="ARBA00023273"/>
    </source>
</evidence>
<keyword evidence="11" id="KW-0472">Membrane</keyword>
<accession>A0A6F9DCB3</accession>
<dbReference type="GO" id="GO:0030511">
    <property type="term" value="P:positive regulation of transforming growth factor beta receptor signaling pathway"/>
    <property type="evidence" value="ECO:0007669"/>
    <property type="project" value="TreeGrafter"/>
</dbReference>
<evidence type="ECO:0000256" key="8">
    <source>
        <dbReference type="ARBA" id="ARBA00021824"/>
    </source>
</evidence>
<evidence type="ECO:0000256" key="2">
    <source>
        <dbReference type="ARBA" id="ARBA00004138"/>
    </source>
</evidence>
<evidence type="ECO:0000313" key="18">
    <source>
        <dbReference type="EMBL" id="CAB3246481.1"/>
    </source>
</evidence>